<keyword evidence="6 8" id="KW-0482">Metalloprotease</keyword>
<comment type="caution">
    <text evidence="7">Lacks conserved residue(s) required for the propagation of feature annotation.</text>
</comment>
<dbReference type="SUPFAM" id="SSF55486">
    <property type="entry name" value="Metalloproteases ('zincins'), catalytic domain"/>
    <property type="match status" value="1"/>
</dbReference>
<evidence type="ECO:0000256" key="8">
    <source>
        <dbReference type="PROSITE-ProRule" id="PRU01211"/>
    </source>
</evidence>
<comment type="function">
    <text evidence="1">Metalloprotease.</text>
</comment>
<name>A0A7G7WYS2_9CNID</name>
<feature type="binding site" evidence="8">
    <location>
        <position position="212"/>
    </location>
    <ligand>
        <name>Zn(2+)</name>
        <dbReference type="ChEBI" id="CHEBI:29105"/>
        <note>catalytic</note>
    </ligand>
</feature>
<dbReference type="InterPro" id="IPR034035">
    <property type="entry name" value="Astacin-like_dom"/>
</dbReference>
<keyword evidence="9" id="KW-0732">Signal</keyword>
<dbReference type="SMART" id="SM00235">
    <property type="entry name" value="ZnMc"/>
    <property type="match status" value="1"/>
</dbReference>
<dbReference type="GO" id="GO:0008270">
    <property type="term" value="F:zinc ion binding"/>
    <property type="evidence" value="ECO:0007669"/>
    <property type="project" value="UniProtKB-UniRule"/>
</dbReference>
<feature type="signal peptide" evidence="9">
    <location>
        <begin position="1"/>
        <end position="22"/>
    </location>
</feature>
<evidence type="ECO:0000256" key="4">
    <source>
        <dbReference type="ARBA" id="ARBA00022801"/>
    </source>
</evidence>
<evidence type="ECO:0000256" key="9">
    <source>
        <dbReference type="RuleBase" id="RU361183"/>
    </source>
</evidence>
<feature type="domain" description="Peptidase M12A" evidence="11">
    <location>
        <begin position="108"/>
        <end position="303"/>
    </location>
</feature>
<evidence type="ECO:0000256" key="6">
    <source>
        <dbReference type="ARBA" id="ARBA00023049"/>
    </source>
</evidence>
<dbReference type="InterPro" id="IPR003582">
    <property type="entry name" value="ShKT_dom"/>
</dbReference>
<keyword evidence="3 8" id="KW-0479">Metal-binding</keyword>
<dbReference type="GO" id="GO:0006508">
    <property type="term" value="P:proteolysis"/>
    <property type="evidence" value="ECO:0007669"/>
    <property type="project" value="UniProtKB-KW"/>
</dbReference>
<evidence type="ECO:0000256" key="3">
    <source>
        <dbReference type="ARBA" id="ARBA00022723"/>
    </source>
</evidence>
<dbReference type="GO" id="GO:0004222">
    <property type="term" value="F:metalloendopeptidase activity"/>
    <property type="evidence" value="ECO:0007669"/>
    <property type="project" value="UniProtKB-UniRule"/>
</dbReference>
<evidence type="ECO:0000256" key="5">
    <source>
        <dbReference type="ARBA" id="ARBA00022833"/>
    </source>
</evidence>
<reference evidence="12" key="2">
    <citation type="submission" date="2020-07" db="EMBL/GenBank/DDBJ databases">
        <authorList>
            <person name="Klompen A.L."/>
            <person name="Macrander J."/>
            <person name="Reitzel A.M."/>
            <person name="Stampar S.N."/>
        </authorList>
    </citation>
    <scope>NUCLEOTIDE SEQUENCE</scope>
</reference>
<proteinExistence type="evidence at transcript level"/>
<organism evidence="12">
    <name type="scientific">Isarachnanthus nocturnus</name>
    <dbReference type="NCBI Taxonomy" id="1240238"/>
    <lineage>
        <taxon>Eukaryota</taxon>
        <taxon>Metazoa</taxon>
        <taxon>Cnidaria</taxon>
        <taxon>Anthozoa</taxon>
        <taxon>Ceriantharia</taxon>
        <taxon>Penicillaria (in: tube anenomes)</taxon>
        <taxon>Arachnactidae</taxon>
        <taxon>Isarachnanthus</taxon>
    </lineage>
</organism>
<comment type="cofactor">
    <cofactor evidence="8 9">
        <name>Zn(2+)</name>
        <dbReference type="ChEBI" id="CHEBI:29105"/>
    </cofactor>
    <text evidence="8 9">Binds 1 zinc ion per subunit.</text>
</comment>
<evidence type="ECO:0000313" key="12">
    <source>
        <dbReference type="EMBL" id="QNH72411.1"/>
    </source>
</evidence>
<dbReference type="InterPro" id="IPR006026">
    <property type="entry name" value="Peptidase_Metallo"/>
</dbReference>
<sequence length="434" mass="49708">MATLKVCFVLCCIFVLQGETHAREPPRPNRNNFDVAVMKLAENKTYNLGRKEEVNIFAAILRANKHFQKSRLARLAGMSLFEGDIISTPDTDEMKEDERGGRKRPKRALIRDRRLLWPKIGSQYYIPYYITSSNQHASRQILAAMGEWMTKVPCLKFVRRSNQNSYLSFFSGGGCYSMVGMQGGKQALSIGRGCEHHGVIVHEIGHALGFWHEQSRPDRDKFVTINWSNIPENVKSNFKRYDKSRVRNYWSSYDYYSIMHYGPKAFAKNPNVPTIIPKGDFKIGQRKGLSTKDAWQANKMYCPSTPGPKPTPRPPTTCRDKDSDCPGWAKNRYCTNAKYKKWMAENCCKSCRNPPTAPPPCVDKDSDCPGWAKDRYCTNAKYKTWMAKNCCKSCRSVPSCSDKNANCRDWARNGYCRHPTYKVFMARDCCASCR</sequence>
<feature type="binding site" evidence="8">
    <location>
        <position position="202"/>
    </location>
    <ligand>
        <name>Zn(2+)</name>
        <dbReference type="ChEBI" id="CHEBI:29105"/>
        <note>catalytic</note>
    </ligand>
</feature>
<dbReference type="SMART" id="SM00254">
    <property type="entry name" value="ShKT"/>
    <property type="match status" value="3"/>
</dbReference>
<keyword evidence="4 8" id="KW-0378">Hydrolase</keyword>
<dbReference type="PANTHER" id="PTHR10127">
    <property type="entry name" value="DISCOIDIN, CUB, EGF, LAMININ , AND ZINC METALLOPROTEASE DOMAIN CONTAINING"/>
    <property type="match status" value="1"/>
</dbReference>
<feature type="active site" evidence="8">
    <location>
        <position position="203"/>
    </location>
</feature>
<dbReference type="Pfam" id="PF01549">
    <property type="entry name" value="ShK"/>
    <property type="match status" value="3"/>
</dbReference>
<dbReference type="CDD" id="cd04280">
    <property type="entry name" value="ZnMc_astacin_like"/>
    <property type="match status" value="1"/>
</dbReference>
<feature type="domain" description="ShKT" evidence="10">
    <location>
        <begin position="318"/>
        <end position="361"/>
    </location>
</feature>
<evidence type="ECO:0000256" key="7">
    <source>
        <dbReference type="PROSITE-ProRule" id="PRU01005"/>
    </source>
</evidence>
<dbReference type="PROSITE" id="PS51864">
    <property type="entry name" value="ASTACIN"/>
    <property type="match status" value="1"/>
</dbReference>
<dbReference type="PRINTS" id="PR00480">
    <property type="entry name" value="ASTACIN"/>
</dbReference>
<dbReference type="AlphaFoldDB" id="A0A7G7WYS2"/>
<protein>
    <recommendedName>
        <fullName evidence="9">Metalloendopeptidase</fullName>
        <ecNumber evidence="9">3.4.24.-</ecNumber>
    </recommendedName>
</protein>
<dbReference type="Gene3D" id="1.10.10.1940">
    <property type="match status" value="3"/>
</dbReference>
<reference evidence="12" key="1">
    <citation type="journal article" date="2020" name="Mar. Drugs">
        <title>Transcriptomic Analysis of Four Cerianthid (Cnidaria, Ceriantharia) Venoms.</title>
        <authorList>
            <person name="Klompen A.M.L."/>
            <person name="Macrander J."/>
            <person name="Reitzel A.M."/>
            <person name="Stampar S.N."/>
        </authorList>
    </citation>
    <scope>NUCLEOTIDE SEQUENCE</scope>
</reference>
<evidence type="ECO:0000256" key="2">
    <source>
        <dbReference type="ARBA" id="ARBA00022670"/>
    </source>
</evidence>
<dbReference type="EC" id="3.4.24.-" evidence="9"/>
<dbReference type="InterPro" id="IPR024079">
    <property type="entry name" value="MetalloPept_cat_dom_sf"/>
</dbReference>
<feature type="chain" id="PRO_5029036618" description="Metalloendopeptidase" evidence="9">
    <location>
        <begin position="23"/>
        <end position="434"/>
    </location>
</feature>
<dbReference type="EMBL" id="MT747477">
    <property type="protein sequence ID" value="QNH72411.1"/>
    <property type="molecule type" value="mRNA"/>
</dbReference>
<dbReference type="Gene3D" id="3.40.390.10">
    <property type="entry name" value="Collagenase (Catalytic Domain)"/>
    <property type="match status" value="1"/>
</dbReference>
<dbReference type="Pfam" id="PF01400">
    <property type="entry name" value="Astacin"/>
    <property type="match status" value="1"/>
</dbReference>
<feature type="domain" description="ShKT" evidence="10">
    <location>
        <begin position="400"/>
        <end position="434"/>
    </location>
</feature>
<accession>A0A7G7WYS2</accession>
<evidence type="ECO:0000259" key="11">
    <source>
        <dbReference type="PROSITE" id="PS51864"/>
    </source>
</evidence>
<evidence type="ECO:0000259" key="10">
    <source>
        <dbReference type="PROSITE" id="PS51670"/>
    </source>
</evidence>
<keyword evidence="5 8" id="KW-0862">Zinc</keyword>
<evidence type="ECO:0000256" key="1">
    <source>
        <dbReference type="ARBA" id="ARBA00002657"/>
    </source>
</evidence>
<keyword evidence="2 8" id="KW-0645">Protease</keyword>
<dbReference type="PROSITE" id="PS51670">
    <property type="entry name" value="SHKT"/>
    <property type="match status" value="2"/>
</dbReference>
<dbReference type="InterPro" id="IPR001506">
    <property type="entry name" value="Peptidase_M12A"/>
</dbReference>
<feature type="binding site" evidence="8">
    <location>
        <position position="206"/>
    </location>
    <ligand>
        <name>Zn(2+)</name>
        <dbReference type="ChEBI" id="CHEBI:29105"/>
        <note>catalytic</note>
    </ligand>
</feature>
<dbReference type="PANTHER" id="PTHR10127:SF780">
    <property type="entry name" value="METALLOENDOPEPTIDASE"/>
    <property type="match status" value="1"/>
</dbReference>